<dbReference type="EMBL" id="CAMPGE010017520">
    <property type="protein sequence ID" value="CAI2375991.1"/>
    <property type="molecule type" value="Genomic_DNA"/>
</dbReference>
<dbReference type="AlphaFoldDB" id="A0AAD1XNF9"/>
<keyword evidence="2" id="KW-1185">Reference proteome</keyword>
<evidence type="ECO:0000313" key="2">
    <source>
        <dbReference type="Proteomes" id="UP001295684"/>
    </source>
</evidence>
<proteinExistence type="predicted"/>
<evidence type="ECO:0000313" key="1">
    <source>
        <dbReference type="EMBL" id="CAI2375991.1"/>
    </source>
</evidence>
<comment type="caution">
    <text evidence="1">The sequence shown here is derived from an EMBL/GenBank/DDBJ whole genome shotgun (WGS) entry which is preliminary data.</text>
</comment>
<sequence>MPTICGKTAQIVKKFNELFTRKHSKILKDGESEEEKLVTHFKMELLSSAIKLIASLAR</sequence>
<protein>
    <submittedName>
        <fullName evidence="1">Uncharacterized protein</fullName>
    </submittedName>
</protein>
<accession>A0AAD1XNF9</accession>
<reference evidence="1" key="1">
    <citation type="submission" date="2023-07" db="EMBL/GenBank/DDBJ databases">
        <authorList>
            <consortium name="AG Swart"/>
            <person name="Singh M."/>
            <person name="Singh A."/>
            <person name="Seah K."/>
            <person name="Emmerich C."/>
        </authorList>
    </citation>
    <scope>NUCLEOTIDE SEQUENCE</scope>
    <source>
        <strain evidence="1">DP1</strain>
    </source>
</reference>
<gene>
    <name evidence="1" type="ORF">ECRASSUSDP1_LOCUS17359</name>
</gene>
<organism evidence="1 2">
    <name type="scientific">Euplotes crassus</name>
    <dbReference type="NCBI Taxonomy" id="5936"/>
    <lineage>
        <taxon>Eukaryota</taxon>
        <taxon>Sar</taxon>
        <taxon>Alveolata</taxon>
        <taxon>Ciliophora</taxon>
        <taxon>Intramacronucleata</taxon>
        <taxon>Spirotrichea</taxon>
        <taxon>Hypotrichia</taxon>
        <taxon>Euplotida</taxon>
        <taxon>Euplotidae</taxon>
        <taxon>Moneuplotes</taxon>
    </lineage>
</organism>
<dbReference type="Proteomes" id="UP001295684">
    <property type="component" value="Unassembled WGS sequence"/>
</dbReference>
<name>A0AAD1XNF9_EUPCR</name>